<dbReference type="InterPro" id="IPR051362">
    <property type="entry name" value="WD_repeat_creC_regulators"/>
</dbReference>
<dbReference type="Gene3D" id="2.130.10.10">
    <property type="entry name" value="YVTN repeat-like/Quinoprotein amine dehydrogenase"/>
    <property type="match status" value="1"/>
</dbReference>
<evidence type="ECO:0000313" key="4">
    <source>
        <dbReference type="EMBL" id="RRT46331.1"/>
    </source>
</evidence>
<reference evidence="4 5" key="1">
    <citation type="journal article" date="2014" name="Agronomy (Basel)">
        <title>A Draft Genome Sequence for Ensete ventricosum, the Drought-Tolerant Tree Against Hunger.</title>
        <authorList>
            <person name="Harrison J."/>
            <person name="Moore K.A."/>
            <person name="Paszkiewicz K."/>
            <person name="Jones T."/>
            <person name="Grant M."/>
            <person name="Ambacheew D."/>
            <person name="Muzemil S."/>
            <person name="Studholme D.J."/>
        </authorList>
    </citation>
    <scope>NUCLEOTIDE SEQUENCE [LARGE SCALE GENOMIC DNA]</scope>
</reference>
<accession>A0A426Y467</accession>
<dbReference type="EMBL" id="AMZH03015266">
    <property type="protein sequence ID" value="RRT46331.1"/>
    <property type="molecule type" value="Genomic_DNA"/>
</dbReference>
<evidence type="ECO:0000256" key="3">
    <source>
        <dbReference type="SAM" id="MobiDB-lite"/>
    </source>
</evidence>
<dbReference type="PANTHER" id="PTHR14107">
    <property type="entry name" value="WD REPEAT PROTEIN"/>
    <property type="match status" value="1"/>
</dbReference>
<sequence length="213" mass="22291">MSSQSTAVNSQSPGLKTYFKTPEGRYKLQYEKTDPAAVLHYSHGKVVSQVRLFFGLRLTVAYLKEKPTSQPLATPSTPSSSGVRSAAARLLGAGNGSRALGFVGGNGASRTVSGSNRIGGSLGVSTGSGNSQAVANYDGKGTYLIFNSADTLFISDLNSQDKDPIKSIHFSNSNPVCHAFDSDAKDGHDLLIGLHSGDVDNTSDFDLSVVVGE</sequence>
<feature type="compositionally biased region" description="Polar residues" evidence="3">
    <location>
        <begin position="68"/>
        <end position="83"/>
    </location>
</feature>
<organism evidence="4 5">
    <name type="scientific">Ensete ventricosum</name>
    <name type="common">Abyssinian banana</name>
    <name type="synonym">Musa ensete</name>
    <dbReference type="NCBI Taxonomy" id="4639"/>
    <lineage>
        <taxon>Eukaryota</taxon>
        <taxon>Viridiplantae</taxon>
        <taxon>Streptophyta</taxon>
        <taxon>Embryophyta</taxon>
        <taxon>Tracheophyta</taxon>
        <taxon>Spermatophyta</taxon>
        <taxon>Magnoliopsida</taxon>
        <taxon>Liliopsida</taxon>
        <taxon>Zingiberales</taxon>
        <taxon>Musaceae</taxon>
        <taxon>Ensete</taxon>
    </lineage>
</organism>
<name>A0A426Y467_ENSVE</name>
<evidence type="ECO:0000256" key="2">
    <source>
        <dbReference type="ARBA" id="ARBA00022737"/>
    </source>
</evidence>
<evidence type="ECO:0000256" key="1">
    <source>
        <dbReference type="ARBA" id="ARBA00022574"/>
    </source>
</evidence>
<gene>
    <name evidence="4" type="ORF">B296_00054526</name>
</gene>
<dbReference type="PANTHER" id="PTHR14107:SF16">
    <property type="entry name" value="AT02583P"/>
    <property type="match status" value="1"/>
</dbReference>
<proteinExistence type="predicted"/>
<keyword evidence="2" id="KW-0677">Repeat</keyword>
<protein>
    <submittedName>
        <fullName evidence="4">Uncharacterized protein</fullName>
    </submittedName>
</protein>
<comment type="caution">
    <text evidence="4">The sequence shown here is derived from an EMBL/GenBank/DDBJ whole genome shotgun (WGS) entry which is preliminary data.</text>
</comment>
<feature type="region of interest" description="Disordered" evidence="3">
    <location>
        <begin position="67"/>
        <end position="86"/>
    </location>
</feature>
<dbReference type="AlphaFoldDB" id="A0A426Y467"/>
<evidence type="ECO:0000313" key="5">
    <source>
        <dbReference type="Proteomes" id="UP000287651"/>
    </source>
</evidence>
<dbReference type="Proteomes" id="UP000287651">
    <property type="component" value="Unassembled WGS sequence"/>
</dbReference>
<dbReference type="InterPro" id="IPR015943">
    <property type="entry name" value="WD40/YVTN_repeat-like_dom_sf"/>
</dbReference>
<keyword evidence="1" id="KW-0853">WD repeat</keyword>